<dbReference type="Gene3D" id="1.10.630.10">
    <property type="entry name" value="Cytochrome P450"/>
    <property type="match status" value="1"/>
</dbReference>
<dbReference type="Pfam" id="PF00067">
    <property type="entry name" value="p450"/>
    <property type="match status" value="1"/>
</dbReference>
<comment type="similarity">
    <text evidence="3">Belongs to the cytochrome P450 family.</text>
</comment>
<feature type="compositionally biased region" description="Low complexity" evidence="10">
    <location>
        <begin position="189"/>
        <end position="198"/>
    </location>
</feature>
<dbReference type="PRINTS" id="PR00385">
    <property type="entry name" value="P450"/>
</dbReference>
<gene>
    <name evidence="12" type="ORF">SISSUDRAFT_1058648</name>
</gene>
<comment type="pathway">
    <text evidence="2">Secondary metabolite biosynthesis.</text>
</comment>
<dbReference type="AlphaFoldDB" id="A0A166H2Z9"/>
<dbReference type="InterPro" id="IPR002403">
    <property type="entry name" value="Cyt_P450_E_grp-IV"/>
</dbReference>
<protein>
    <submittedName>
        <fullName evidence="12">Cytochrome P450</fullName>
    </submittedName>
</protein>
<evidence type="ECO:0000256" key="5">
    <source>
        <dbReference type="ARBA" id="ARBA00022723"/>
    </source>
</evidence>
<feature type="transmembrane region" description="Helical" evidence="11">
    <location>
        <begin position="6"/>
        <end position="23"/>
    </location>
</feature>
<dbReference type="OrthoDB" id="1470350at2759"/>
<name>A0A166H2Z9_9AGAM</name>
<evidence type="ECO:0000256" key="9">
    <source>
        <dbReference type="PIRSR" id="PIRSR602403-1"/>
    </source>
</evidence>
<dbReference type="STRING" id="1314776.A0A166H2Z9"/>
<keyword evidence="4 9" id="KW-0349">Heme</keyword>
<dbReference type="PRINTS" id="PR00465">
    <property type="entry name" value="EP450IV"/>
</dbReference>
<evidence type="ECO:0000256" key="6">
    <source>
        <dbReference type="ARBA" id="ARBA00023002"/>
    </source>
</evidence>
<reference evidence="12 13" key="1">
    <citation type="journal article" date="2016" name="Mol. Biol. Evol.">
        <title>Comparative Genomics of Early-Diverging Mushroom-Forming Fungi Provides Insights into the Origins of Lignocellulose Decay Capabilities.</title>
        <authorList>
            <person name="Nagy L.G."/>
            <person name="Riley R."/>
            <person name="Tritt A."/>
            <person name="Adam C."/>
            <person name="Daum C."/>
            <person name="Floudas D."/>
            <person name="Sun H."/>
            <person name="Yadav J.S."/>
            <person name="Pangilinan J."/>
            <person name="Larsson K.H."/>
            <person name="Matsuura K."/>
            <person name="Barry K."/>
            <person name="Labutti K."/>
            <person name="Kuo R."/>
            <person name="Ohm R.A."/>
            <person name="Bhattacharya S.S."/>
            <person name="Shirouzu T."/>
            <person name="Yoshinaga Y."/>
            <person name="Martin F.M."/>
            <person name="Grigoriev I.V."/>
            <person name="Hibbett D.S."/>
        </authorList>
    </citation>
    <scope>NUCLEOTIDE SEQUENCE [LARGE SCALE GENOMIC DNA]</scope>
    <source>
        <strain evidence="12 13">HHB10207 ss-3</strain>
    </source>
</reference>
<dbReference type="GO" id="GO:0020037">
    <property type="term" value="F:heme binding"/>
    <property type="evidence" value="ECO:0007669"/>
    <property type="project" value="InterPro"/>
</dbReference>
<dbReference type="InterPro" id="IPR036396">
    <property type="entry name" value="Cyt_P450_sf"/>
</dbReference>
<keyword evidence="8" id="KW-0503">Monooxygenase</keyword>
<proteinExistence type="inferred from homology"/>
<keyword evidence="11" id="KW-1133">Transmembrane helix</keyword>
<keyword evidence="13" id="KW-1185">Reference proteome</keyword>
<comment type="cofactor">
    <cofactor evidence="1 9">
        <name>heme</name>
        <dbReference type="ChEBI" id="CHEBI:30413"/>
    </cofactor>
</comment>
<sequence length="579" mass="64493">MSTVLTFLLFFFIIIIVTIHILLRPLSQGFIRPLLSPLCTLPGPKPFNYIWGSVKDIQSNDPGMAHLKWIKEFGNTFVFKGLFSINRLYTHDLRAVSHIISNPDTFVKAEDYKIGVSKLTGKGLIWAEGDLHKRQRRAMNPAFSTQNVKHLSNVIWDKALQLREIWLSQLDEARCATSSDNDIDSGYESASGPASKAAPSPPASVNVEGIQWITKFSFDVIGLAGFGHAFNFLQSADGEEGDELLGALQTISKSGEKMSFLSTIMLFIPIARYLPFVPEREHAAVNALSTCRRVGGELIAARKQQIAEEGEDEDEKRKDLLSHLIRANISPSVPESMKLTDENVLDQIPTFLLAGHETTATSLSWTVAELASKPAIQDKLRAEIVAAFPDDSDLEFDSHPSYDEINALPYLDGVVKEALRLYPTIQFVKRAAAHDNTVIPLSEDITLRDGSVVREVRLNKGDNIDVPIAGLQRDPKLWGEDALEFNPERWMDGRTSQIRLPGVVQNLMAFMGGAHGCIGYKFAIAEMKIFLFTLIRSFKVELERADMEIVRSSDVFITRPLVKGEFEKGNRLPLKVTAL</sequence>
<dbReference type="CDD" id="cd11069">
    <property type="entry name" value="CYP_FUM15-like"/>
    <property type="match status" value="1"/>
</dbReference>
<dbReference type="EMBL" id="KV428014">
    <property type="protein sequence ID" value="KZT42285.1"/>
    <property type="molecule type" value="Genomic_DNA"/>
</dbReference>
<dbReference type="InterPro" id="IPR050121">
    <property type="entry name" value="Cytochrome_P450_monoxygenase"/>
</dbReference>
<feature type="binding site" description="axial binding residue" evidence="9">
    <location>
        <position position="517"/>
    </location>
    <ligand>
        <name>heme</name>
        <dbReference type="ChEBI" id="CHEBI:30413"/>
    </ligand>
    <ligandPart>
        <name>Fe</name>
        <dbReference type="ChEBI" id="CHEBI:18248"/>
    </ligandPart>
</feature>
<organism evidence="12 13">
    <name type="scientific">Sistotremastrum suecicum HHB10207 ss-3</name>
    <dbReference type="NCBI Taxonomy" id="1314776"/>
    <lineage>
        <taxon>Eukaryota</taxon>
        <taxon>Fungi</taxon>
        <taxon>Dikarya</taxon>
        <taxon>Basidiomycota</taxon>
        <taxon>Agaricomycotina</taxon>
        <taxon>Agaricomycetes</taxon>
        <taxon>Sistotremastrales</taxon>
        <taxon>Sistotremastraceae</taxon>
        <taxon>Sistotremastrum</taxon>
    </lineage>
</organism>
<evidence type="ECO:0000256" key="7">
    <source>
        <dbReference type="ARBA" id="ARBA00023004"/>
    </source>
</evidence>
<evidence type="ECO:0000256" key="8">
    <source>
        <dbReference type="ARBA" id="ARBA00023033"/>
    </source>
</evidence>
<evidence type="ECO:0000256" key="10">
    <source>
        <dbReference type="SAM" id="MobiDB-lite"/>
    </source>
</evidence>
<dbReference type="SUPFAM" id="SSF48264">
    <property type="entry name" value="Cytochrome P450"/>
    <property type="match status" value="1"/>
</dbReference>
<evidence type="ECO:0000256" key="3">
    <source>
        <dbReference type="ARBA" id="ARBA00010617"/>
    </source>
</evidence>
<evidence type="ECO:0000313" key="12">
    <source>
        <dbReference type="EMBL" id="KZT42285.1"/>
    </source>
</evidence>
<keyword evidence="11" id="KW-0472">Membrane</keyword>
<keyword evidence="7 9" id="KW-0408">Iron</keyword>
<keyword evidence="6" id="KW-0560">Oxidoreductase</keyword>
<evidence type="ECO:0000256" key="11">
    <source>
        <dbReference type="SAM" id="Phobius"/>
    </source>
</evidence>
<dbReference type="Proteomes" id="UP000076798">
    <property type="component" value="Unassembled WGS sequence"/>
</dbReference>
<dbReference type="InterPro" id="IPR001128">
    <property type="entry name" value="Cyt_P450"/>
</dbReference>
<dbReference type="GO" id="GO:0016705">
    <property type="term" value="F:oxidoreductase activity, acting on paired donors, with incorporation or reduction of molecular oxygen"/>
    <property type="evidence" value="ECO:0007669"/>
    <property type="project" value="InterPro"/>
</dbReference>
<dbReference type="GO" id="GO:0005506">
    <property type="term" value="F:iron ion binding"/>
    <property type="evidence" value="ECO:0007669"/>
    <property type="project" value="InterPro"/>
</dbReference>
<accession>A0A166H2Z9</accession>
<evidence type="ECO:0000256" key="4">
    <source>
        <dbReference type="ARBA" id="ARBA00022617"/>
    </source>
</evidence>
<feature type="region of interest" description="Disordered" evidence="10">
    <location>
        <begin position="181"/>
        <end position="201"/>
    </location>
</feature>
<evidence type="ECO:0000313" key="13">
    <source>
        <dbReference type="Proteomes" id="UP000076798"/>
    </source>
</evidence>
<dbReference type="PANTHER" id="PTHR24305">
    <property type="entry name" value="CYTOCHROME P450"/>
    <property type="match status" value="1"/>
</dbReference>
<dbReference type="PANTHER" id="PTHR24305:SF166">
    <property type="entry name" value="CYTOCHROME P450 12A4, MITOCHONDRIAL-RELATED"/>
    <property type="match status" value="1"/>
</dbReference>
<keyword evidence="11" id="KW-0812">Transmembrane</keyword>
<evidence type="ECO:0000256" key="1">
    <source>
        <dbReference type="ARBA" id="ARBA00001971"/>
    </source>
</evidence>
<dbReference type="GO" id="GO:0004497">
    <property type="term" value="F:monooxygenase activity"/>
    <property type="evidence" value="ECO:0007669"/>
    <property type="project" value="UniProtKB-KW"/>
</dbReference>
<evidence type="ECO:0000256" key="2">
    <source>
        <dbReference type="ARBA" id="ARBA00005179"/>
    </source>
</evidence>
<keyword evidence="5 9" id="KW-0479">Metal-binding</keyword>